<dbReference type="OrthoDB" id="26525at2759"/>
<evidence type="ECO:0000256" key="4">
    <source>
        <dbReference type="ARBA" id="ARBA00022837"/>
    </source>
</evidence>
<dbReference type="GO" id="GO:0005509">
    <property type="term" value="F:calcium ion binding"/>
    <property type="evidence" value="ECO:0007669"/>
    <property type="project" value="InterPro"/>
</dbReference>
<keyword evidence="3" id="KW-0677">Repeat</keyword>
<reference evidence="8" key="2">
    <citation type="submission" date="2025-08" db="UniProtKB">
        <authorList>
            <consortium name="RefSeq"/>
        </authorList>
    </citation>
    <scope>IDENTIFICATION</scope>
    <source>
        <tissue evidence="8">Young leaves</tissue>
    </source>
</reference>
<evidence type="ECO:0000256" key="2">
    <source>
        <dbReference type="ARBA" id="ARBA00022723"/>
    </source>
</evidence>
<dbReference type="GeneID" id="103720727"/>
<gene>
    <name evidence="8" type="primary">LOC103720727</name>
</gene>
<dbReference type="RefSeq" id="XP_008808789.2">
    <property type="nucleotide sequence ID" value="XM_008810567.3"/>
</dbReference>
<dbReference type="SMART" id="SM00054">
    <property type="entry name" value="EFh"/>
    <property type="match status" value="4"/>
</dbReference>
<keyword evidence="4" id="KW-0106">Calcium</keyword>
<evidence type="ECO:0000256" key="3">
    <source>
        <dbReference type="ARBA" id="ARBA00022737"/>
    </source>
</evidence>
<dbReference type="FunFam" id="1.10.238.10:FF:000089">
    <property type="entry name" value="calmodulin-like protein 3"/>
    <property type="match status" value="1"/>
</dbReference>
<dbReference type="InterPro" id="IPR011992">
    <property type="entry name" value="EF-hand-dom_pair"/>
</dbReference>
<dbReference type="PROSITE" id="PS00018">
    <property type="entry name" value="EF_HAND_1"/>
    <property type="match status" value="4"/>
</dbReference>
<dbReference type="Gene3D" id="1.10.238.10">
    <property type="entry name" value="EF-hand"/>
    <property type="match status" value="2"/>
</dbReference>
<accession>A0A8B7CXT2</accession>
<evidence type="ECO:0000259" key="6">
    <source>
        <dbReference type="PROSITE" id="PS50222"/>
    </source>
</evidence>
<dbReference type="InterPro" id="IPR050145">
    <property type="entry name" value="Centrin_CML-like"/>
</dbReference>
<evidence type="ECO:0000313" key="8">
    <source>
        <dbReference type="RefSeq" id="XP_008808789.2"/>
    </source>
</evidence>
<keyword evidence="2" id="KW-0479">Metal-binding</keyword>
<dbReference type="Proteomes" id="UP000228380">
    <property type="component" value="Chromosome 3"/>
</dbReference>
<evidence type="ECO:0000313" key="7">
    <source>
        <dbReference type="Proteomes" id="UP000228380"/>
    </source>
</evidence>
<feature type="domain" description="EF-hand" evidence="6">
    <location>
        <begin position="27"/>
        <end position="62"/>
    </location>
</feature>
<dbReference type="PROSITE" id="PS50222">
    <property type="entry name" value="EF_HAND_2"/>
    <property type="match status" value="4"/>
</dbReference>
<feature type="domain" description="EF-hand" evidence="6">
    <location>
        <begin position="63"/>
        <end position="98"/>
    </location>
</feature>
<feature type="region of interest" description="Disordered" evidence="5">
    <location>
        <begin position="1"/>
        <end position="24"/>
    </location>
</feature>
<reference evidence="7" key="1">
    <citation type="journal article" date="2019" name="Nat. Commun.">
        <title>Genome-wide association mapping of date palm fruit traits.</title>
        <authorList>
            <person name="Hazzouri K.M."/>
            <person name="Gros-Balthazard M."/>
            <person name="Flowers J.M."/>
            <person name="Copetti D."/>
            <person name="Lemansour A."/>
            <person name="Lebrun M."/>
            <person name="Masmoudi K."/>
            <person name="Ferrand S."/>
            <person name="Dhar M.I."/>
            <person name="Fresquez Z.A."/>
            <person name="Rosas U."/>
            <person name="Zhang J."/>
            <person name="Talag J."/>
            <person name="Lee S."/>
            <person name="Kudrna D."/>
            <person name="Powell R.F."/>
            <person name="Leitch I.J."/>
            <person name="Krueger R.R."/>
            <person name="Wing R.A."/>
            <person name="Amiri K.M.A."/>
            <person name="Purugganan M.D."/>
        </authorList>
    </citation>
    <scope>NUCLEOTIDE SEQUENCE [LARGE SCALE GENOMIC DNA]</scope>
    <source>
        <strain evidence="7">cv. Khalas</strain>
    </source>
</reference>
<feature type="domain" description="EF-hand" evidence="6">
    <location>
        <begin position="136"/>
        <end position="171"/>
    </location>
</feature>
<keyword evidence="7" id="KW-1185">Reference proteome</keyword>
<evidence type="ECO:0000256" key="5">
    <source>
        <dbReference type="SAM" id="MobiDB-lite"/>
    </source>
</evidence>
<protein>
    <submittedName>
        <fullName evidence="8">Probable calcium-binding protein CML10</fullName>
    </submittedName>
</protein>
<proteinExistence type="predicted"/>
<dbReference type="AlphaFoldDB" id="A0A8B7CXT2"/>
<dbReference type="InterPro" id="IPR018247">
    <property type="entry name" value="EF_Hand_1_Ca_BS"/>
</dbReference>
<sequence>MGFMRSILPRRNKSKPPPPMPTLAAETSTKQLERVFNKFDSNGDGRISSSELAAIFRCLGHPATDEELEIMMGEADFNGDGYISLEEFLELNTKTVDAKAALEDLRHAFSVFDIDRNGSISVDELEKVLRSIGEEETLAQCKKMIDGVDQDGDGLISFEEFKDMMMAPSFAVASTDKVG</sequence>
<organism evidence="7 8">
    <name type="scientific">Phoenix dactylifera</name>
    <name type="common">Date palm</name>
    <dbReference type="NCBI Taxonomy" id="42345"/>
    <lineage>
        <taxon>Eukaryota</taxon>
        <taxon>Viridiplantae</taxon>
        <taxon>Streptophyta</taxon>
        <taxon>Embryophyta</taxon>
        <taxon>Tracheophyta</taxon>
        <taxon>Spermatophyta</taxon>
        <taxon>Magnoliopsida</taxon>
        <taxon>Liliopsida</taxon>
        <taxon>Arecaceae</taxon>
        <taxon>Coryphoideae</taxon>
        <taxon>Phoeniceae</taxon>
        <taxon>Phoenix</taxon>
    </lineage>
</organism>
<comment type="function">
    <text evidence="1">Potential calcium sensor.</text>
</comment>
<evidence type="ECO:0000256" key="1">
    <source>
        <dbReference type="ARBA" id="ARBA00003291"/>
    </source>
</evidence>
<feature type="domain" description="EF-hand" evidence="6">
    <location>
        <begin position="100"/>
        <end position="135"/>
    </location>
</feature>
<dbReference type="PANTHER" id="PTHR23050">
    <property type="entry name" value="CALCIUM BINDING PROTEIN"/>
    <property type="match status" value="1"/>
</dbReference>
<dbReference type="SUPFAM" id="SSF47473">
    <property type="entry name" value="EF-hand"/>
    <property type="match status" value="1"/>
</dbReference>
<dbReference type="KEGG" id="pda:103720727"/>
<name>A0A8B7CXT2_PHODC</name>
<dbReference type="CDD" id="cd00051">
    <property type="entry name" value="EFh"/>
    <property type="match status" value="2"/>
</dbReference>
<dbReference type="Pfam" id="PF13499">
    <property type="entry name" value="EF-hand_7"/>
    <property type="match status" value="2"/>
</dbReference>
<dbReference type="InterPro" id="IPR002048">
    <property type="entry name" value="EF_hand_dom"/>
</dbReference>